<dbReference type="eggNOG" id="ENOG5032ZTF">
    <property type="taxonomic scope" value="Bacteria"/>
</dbReference>
<gene>
    <name evidence="1" type="ordered locus">Tery_4450</name>
</gene>
<dbReference type="KEGG" id="ter:Tery_4450"/>
<protein>
    <submittedName>
        <fullName evidence="1">Uncharacterized protein</fullName>
    </submittedName>
</protein>
<proteinExistence type="predicted"/>
<dbReference type="EMBL" id="CP000393">
    <property type="protein sequence ID" value="ABG53437.1"/>
    <property type="molecule type" value="Genomic_DNA"/>
</dbReference>
<evidence type="ECO:0000313" key="1">
    <source>
        <dbReference type="EMBL" id="ABG53437.1"/>
    </source>
</evidence>
<dbReference type="RefSeq" id="WP_011613760.1">
    <property type="nucleotide sequence ID" value="NC_008312.1"/>
</dbReference>
<name>Q10WD7_TRIEI</name>
<accession>Q10WD7</accession>
<organism evidence="1">
    <name type="scientific">Trichodesmium erythraeum (strain IMS101)</name>
    <dbReference type="NCBI Taxonomy" id="203124"/>
    <lineage>
        <taxon>Bacteria</taxon>
        <taxon>Bacillati</taxon>
        <taxon>Cyanobacteriota</taxon>
        <taxon>Cyanophyceae</taxon>
        <taxon>Oscillatoriophycideae</taxon>
        <taxon>Oscillatoriales</taxon>
        <taxon>Microcoleaceae</taxon>
        <taxon>Trichodesmium</taxon>
    </lineage>
</organism>
<reference evidence="1" key="1">
    <citation type="submission" date="2006-06" db="EMBL/GenBank/DDBJ databases">
        <title>Complete sequence of Trichodesmium erythraeum IMS101.</title>
        <authorList>
            <consortium name="US DOE Joint Genome Institute"/>
            <person name="Copeland A."/>
            <person name="Lucas S."/>
            <person name="Lapidus A."/>
            <person name="Barry K."/>
            <person name="Detter J.C."/>
            <person name="Glavina del Rio T."/>
            <person name="Hammon N."/>
            <person name="Israni S."/>
            <person name="Dalin E."/>
            <person name="Tice H."/>
            <person name="Pitluck S."/>
            <person name="Kiss H."/>
            <person name="Munk A.C."/>
            <person name="Brettin T."/>
            <person name="Bruce D."/>
            <person name="Han C."/>
            <person name="Tapia R."/>
            <person name="Gilna P."/>
            <person name="Schmutz J."/>
            <person name="Larimer F."/>
            <person name="Land M."/>
            <person name="Hauser L."/>
            <person name="Kyrpides N."/>
            <person name="Kim E."/>
            <person name="Richardson P."/>
        </authorList>
    </citation>
    <scope>NUCLEOTIDE SEQUENCE [LARGE SCALE GENOMIC DNA]</scope>
    <source>
        <strain evidence="1">IMS101</strain>
    </source>
</reference>
<sequence length="107" mass="12482">MAKKDKCQKSNLLYQRLQEALENGNKVRIEAEETYYGFPVTLTKDFVEIMVLVPPDEYDEEDDSFKQVTWLIRLSSIFAIAYPTEYWSTARLEKLLEVGSNHIGSRE</sequence>
<dbReference type="HOGENOM" id="CLU_157327_0_0_3"/>
<dbReference type="AlphaFoldDB" id="Q10WD7"/>